<evidence type="ECO:0000313" key="4">
    <source>
        <dbReference type="EMBL" id="AXV09965.1"/>
    </source>
</evidence>
<dbReference type="GO" id="GO:0005524">
    <property type="term" value="F:ATP binding"/>
    <property type="evidence" value="ECO:0007669"/>
    <property type="project" value="InterPro"/>
</dbReference>
<dbReference type="InterPro" id="IPR049730">
    <property type="entry name" value="SNF2/RAD54-like_C"/>
</dbReference>
<evidence type="ECO:0000256" key="1">
    <source>
        <dbReference type="ARBA" id="ARBA00022801"/>
    </source>
</evidence>
<reference evidence="4 5" key="1">
    <citation type="submission" date="2018-09" db="EMBL/GenBank/DDBJ databases">
        <title>Complete genome sequence of Euzebya sp. DY32-46 isolated from seawater of Pacific Ocean.</title>
        <authorList>
            <person name="Xu L."/>
            <person name="Wu Y.-H."/>
            <person name="Xu X.-W."/>
        </authorList>
    </citation>
    <scope>NUCLEOTIDE SEQUENCE [LARGE SCALE GENOMIC DNA]</scope>
    <source>
        <strain evidence="4 5">DY32-46</strain>
        <plasmid evidence="5">pedy32-46i</plasmid>
    </source>
</reference>
<dbReference type="SMART" id="SM00487">
    <property type="entry name" value="DEXDc"/>
    <property type="match status" value="1"/>
</dbReference>
<dbReference type="GO" id="GO:0016787">
    <property type="term" value="F:hydrolase activity"/>
    <property type="evidence" value="ECO:0007669"/>
    <property type="project" value="UniProtKB-KW"/>
</dbReference>
<feature type="domain" description="Helicase ATP-binding" evidence="2">
    <location>
        <begin position="257"/>
        <end position="407"/>
    </location>
</feature>
<dbReference type="InterPro" id="IPR027417">
    <property type="entry name" value="P-loop_NTPase"/>
</dbReference>
<dbReference type="Pfam" id="PF13091">
    <property type="entry name" value="PLDc_2"/>
    <property type="match status" value="1"/>
</dbReference>
<dbReference type="Gene3D" id="3.40.50.300">
    <property type="entry name" value="P-loop containing nucleotide triphosphate hydrolases"/>
    <property type="match status" value="1"/>
</dbReference>
<keyword evidence="5" id="KW-1185">Reference proteome</keyword>
<dbReference type="SUPFAM" id="SSF56024">
    <property type="entry name" value="Phospholipase D/nuclease"/>
    <property type="match status" value="1"/>
</dbReference>
<dbReference type="GO" id="GO:0031297">
    <property type="term" value="P:replication fork processing"/>
    <property type="evidence" value="ECO:0007669"/>
    <property type="project" value="TreeGrafter"/>
</dbReference>
<keyword evidence="4" id="KW-0347">Helicase</keyword>
<dbReference type="Proteomes" id="UP000264006">
    <property type="component" value="Plasmid pEDY32-46I"/>
</dbReference>
<gene>
    <name evidence="4" type="ORF">DVS28_b0195</name>
</gene>
<dbReference type="OrthoDB" id="9814088at2"/>
<evidence type="ECO:0000259" key="2">
    <source>
        <dbReference type="PROSITE" id="PS51192"/>
    </source>
</evidence>
<dbReference type="PANTHER" id="PTHR45766">
    <property type="entry name" value="DNA ANNEALING HELICASE AND ENDONUCLEASE ZRANB3 FAMILY MEMBER"/>
    <property type="match status" value="1"/>
</dbReference>
<dbReference type="InterPro" id="IPR001650">
    <property type="entry name" value="Helicase_C-like"/>
</dbReference>
<dbReference type="InterPro" id="IPR000330">
    <property type="entry name" value="SNF2_N"/>
</dbReference>
<feature type="domain" description="Helicase C-terminal" evidence="3">
    <location>
        <begin position="659"/>
        <end position="858"/>
    </location>
</feature>
<sequence length="1130" mass="125123">MSHKPEVVSNRHGTVADAIGGYWDHFLTHRPGDLALAIASAYFNPGGFKLLADRLEAAAKVRLLIGAEPDVAADMFRRRSLAASRPGHTMKARLAEALKEHLAEIEVDRDLIAFTPGNDALVERLIAWLRSDAVETRRLTSQFLHGKAYILETDSEGVVAGSSNFTYAGLARNVELNLGHYEPYKVKQVQDWFEELWDEAEAYDLARLYERRFEDHQPWIVFLRMLYERYGDDLDVSDESFGIPMLPFQAEGVMRARRFLARYNGVVIADGVGLGKTFTAGQLIWEAVHDRRQRVLLIAPAALRDGPWAKFLVEHDLEAVTSISYEQLCNDIRLGGTKEVLKHDPDDYAMVVIDEAHAYRNTGTERAGVLRELLKGSPQKDLVLLTATPVNNSLIDLYNLLAYFIRNDGEFMPVGIPSLRKHFAAAQAADPEDLSPDLLFDVLDAVAVRRTRRFVKKHYAGMELPGLGPIRFPEPKVTRVDYDLDAVIPGFFNDFAHALGMDPDDPDTPIPTPDQFDYQSGQLTLARYAPSAFLADPDADPEPYEMQAAGLLRSGLLKRFESSSAAFAKTCRKMAASHDLFLDALDDGWVLTGDALAEYARTDTDYDPSDYDGGGTRGDAADYDLDELRAAVEADRNLLEEFAGRAEAIGVADDPKLDALIEALAAIAEQADHDGLTPREQQDNRKVLLFSYYGDTVDWIMERLADAVVTDPRLAAYTGRVTSVTGDDGDKKEVMYGFAPRTAGAPDGWTDNYDILVATDVLAEGVNLQQARHIINYDLPWNPMRLVQRHGRIDRIGSPHPKVWMRCFFPSDVLDDLLGLEARIQRKIAQAAASIGVEDEIIPDSAVAEVVLAHTKEQIQAIHDEDAALLDDDHAPGALSGEEFRKILADAMDNATTRAKVLGLPWVAGSGFRSSGNPGFVFCARVGDHPEAVFRWVPIDTDGNTLVEADGTTILSDQTLQAIARAQCEPATDFDLPDAARDKAYTAWEAARDDILAKWADLSDPTNVVVPVPKTMRRAKELLINHPPAGVTQDKLDWYDEALSAPYDHRTQRILRQAIIDHDNPADQAVEIVKVIHDLGLEPQPEVQPLPEIEADDIYLVCWMAVLPESNSASDVLLEQPEGLPAQIDS</sequence>
<evidence type="ECO:0000259" key="3">
    <source>
        <dbReference type="PROSITE" id="PS51194"/>
    </source>
</evidence>
<dbReference type="GO" id="GO:0006281">
    <property type="term" value="P:DNA repair"/>
    <property type="evidence" value="ECO:0007669"/>
    <property type="project" value="TreeGrafter"/>
</dbReference>
<dbReference type="Gene3D" id="3.30.870.10">
    <property type="entry name" value="Endonuclease Chain A"/>
    <property type="match status" value="1"/>
</dbReference>
<dbReference type="Gene3D" id="3.40.50.10810">
    <property type="entry name" value="Tandem AAA-ATPase domain"/>
    <property type="match status" value="1"/>
</dbReference>
<dbReference type="GO" id="GO:0004386">
    <property type="term" value="F:helicase activity"/>
    <property type="evidence" value="ECO:0007669"/>
    <property type="project" value="UniProtKB-KW"/>
</dbReference>
<keyword evidence="4" id="KW-0067">ATP-binding</keyword>
<name>A0A346Y668_9ACTN</name>
<dbReference type="SUPFAM" id="SSF52540">
    <property type="entry name" value="P-loop containing nucleoside triphosphate hydrolases"/>
    <property type="match status" value="2"/>
</dbReference>
<dbReference type="KEGG" id="euz:DVS28_b0195"/>
<dbReference type="InterPro" id="IPR014001">
    <property type="entry name" value="Helicase_ATP-bd"/>
</dbReference>
<evidence type="ECO:0000313" key="5">
    <source>
        <dbReference type="Proteomes" id="UP000264006"/>
    </source>
</evidence>
<dbReference type="InterPro" id="IPR038718">
    <property type="entry name" value="SNF2-like_sf"/>
</dbReference>
<dbReference type="AlphaFoldDB" id="A0A346Y668"/>
<dbReference type="Pfam" id="PF00271">
    <property type="entry name" value="Helicase_C"/>
    <property type="match status" value="1"/>
</dbReference>
<accession>A0A346Y668</accession>
<dbReference type="InterPro" id="IPR025202">
    <property type="entry name" value="PLD-like_dom"/>
</dbReference>
<protein>
    <submittedName>
        <fullName evidence="4">Helicase, SNF2 family</fullName>
    </submittedName>
</protein>
<dbReference type="RefSeq" id="WP_114594568.1">
    <property type="nucleotide sequence ID" value="NZ_CP031166.1"/>
</dbReference>
<organism evidence="4 5">
    <name type="scientific">Euzebya pacifica</name>
    <dbReference type="NCBI Taxonomy" id="1608957"/>
    <lineage>
        <taxon>Bacteria</taxon>
        <taxon>Bacillati</taxon>
        <taxon>Actinomycetota</taxon>
        <taxon>Nitriliruptoria</taxon>
        <taxon>Euzebyales</taxon>
    </lineage>
</organism>
<keyword evidence="4" id="KW-0547">Nucleotide-binding</keyword>
<keyword evidence="4" id="KW-0614">Plasmid</keyword>
<dbReference type="SMART" id="SM00490">
    <property type="entry name" value="HELICc"/>
    <property type="match status" value="1"/>
</dbReference>
<dbReference type="PROSITE" id="PS51194">
    <property type="entry name" value="HELICASE_CTER"/>
    <property type="match status" value="1"/>
</dbReference>
<dbReference type="PROSITE" id="PS51192">
    <property type="entry name" value="HELICASE_ATP_BIND_1"/>
    <property type="match status" value="1"/>
</dbReference>
<dbReference type="CDD" id="cd18793">
    <property type="entry name" value="SF2_C_SNF"/>
    <property type="match status" value="1"/>
</dbReference>
<dbReference type="PANTHER" id="PTHR45766:SF6">
    <property type="entry name" value="SWI_SNF-RELATED MATRIX-ASSOCIATED ACTIN-DEPENDENT REGULATOR OF CHROMATIN SUBFAMILY A-LIKE PROTEIN 1"/>
    <property type="match status" value="1"/>
</dbReference>
<geneLocation type="plasmid" evidence="5">
    <name>pedy32-46i</name>
</geneLocation>
<dbReference type="Pfam" id="PF00176">
    <property type="entry name" value="SNF2-rel_dom"/>
    <property type="match status" value="1"/>
</dbReference>
<keyword evidence="1" id="KW-0378">Hydrolase</keyword>
<dbReference type="CDD" id="cd09178">
    <property type="entry name" value="PLDc_N_Snf2_like"/>
    <property type="match status" value="1"/>
</dbReference>
<dbReference type="EMBL" id="CP031166">
    <property type="protein sequence ID" value="AXV09965.1"/>
    <property type="molecule type" value="Genomic_DNA"/>
</dbReference>
<proteinExistence type="predicted"/>